<feature type="region of interest" description="Disordered" evidence="1">
    <location>
        <begin position="151"/>
        <end position="221"/>
    </location>
</feature>
<feature type="transmembrane region" description="Helical" evidence="2">
    <location>
        <begin position="346"/>
        <end position="370"/>
    </location>
</feature>
<keyword evidence="2" id="KW-0812">Transmembrane</keyword>
<dbReference type="InterPro" id="IPR052843">
    <property type="entry name" value="ER_body_metal_sequester"/>
</dbReference>
<feature type="compositionally biased region" description="Polar residues" evidence="1">
    <location>
        <begin position="175"/>
        <end position="186"/>
    </location>
</feature>
<organism evidence="3">
    <name type="scientific">Cucumis melo</name>
    <name type="common">Muskmelon</name>
    <dbReference type="NCBI Taxonomy" id="3656"/>
    <lineage>
        <taxon>Eukaryota</taxon>
        <taxon>Viridiplantae</taxon>
        <taxon>Streptophyta</taxon>
        <taxon>Embryophyta</taxon>
        <taxon>Tracheophyta</taxon>
        <taxon>Spermatophyta</taxon>
        <taxon>Magnoliopsida</taxon>
        <taxon>eudicotyledons</taxon>
        <taxon>Gunneridae</taxon>
        <taxon>Pentapetalae</taxon>
        <taxon>rosids</taxon>
        <taxon>fabids</taxon>
        <taxon>Cucurbitales</taxon>
        <taxon>Cucurbitaceae</taxon>
        <taxon>Benincaseae</taxon>
        <taxon>Cucumis</taxon>
    </lineage>
</organism>
<reference evidence="3" key="1">
    <citation type="submission" date="2023-03" db="UniProtKB">
        <authorList>
            <consortium name="EnsemblPlants"/>
        </authorList>
    </citation>
    <scope>IDENTIFICATION</scope>
</reference>
<dbReference type="Gramene" id="MELO3C021085.2.1">
    <property type="protein sequence ID" value="MELO3C021085.2.1"/>
    <property type="gene ID" value="MELO3C021085.2"/>
</dbReference>
<evidence type="ECO:0008006" key="4">
    <source>
        <dbReference type="Google" id="ProtNLM"/>
    </source>
</evidence>
<evidence type="ECO:0000256" key="2">
    <source>
        <dbReference type="SAM" id="Phobius"/>
    </source>
</evidence>
<evidence type="ECO:0000256" key="1">
    <source>
        <dbReference type="SAM" id="MobiDB-lite"/>
    </source>
</evidence>
<dbReference type="PANTHER" id="PTHR38937:SF2">
    <property type="entry name" value="MEMBRANE PROTEIN OF ER BODY-LIKE PROTEIN ISOFORM X1"/>
    <property type="match status" value="1"/>
</dbReference>
<keyword evidence="2" id="KW-0472">Membrane</keyword>
<name>A0A9I9DNG3_CUCME</name>
<dbReference type="AlphaFoldDB" id="A0A9I9DNG3"/>
<accession>A0A9I9DNG3</accession>
<keyword evidence="2" id="KW-1133">Transmembrane helix</keyword>
<sequence>MEDVVDLLPPPVEPVAGDGKSREKHLTRSCSSSDSDEMYSGGSPKEILKSGGKAIAPTGEADIIYIPHVVDKTLILNRNNSNKNINNNLTPPSTVSVLDIGGGNNVTEIVYRKPFEDGQELDLQTLYKLPNSHNFFCPNCKSCITKVIILRDPPSSPSRSPRPQSGSKDREYDQLPSSTNVPTEITTRPWSPSPRPSVVQETGVDDVGGTEATSHAGPSIISRDDQPFIEVEGGDSIVLTIPPVSGEETLGQRGGRRVEIMKSIVYGGLTEAITSLGIVASAASASTPTENIVALALANLITGLIVITNNLSGLKSNQLKKESNQSDDGAVQVDPYEEALGDRHHYLLHFTTAILSFLIFGLLPPLVYGFSFRDTDDGDLKLAAVAVSSLLCIALLAIAKAYVQKANNLQEYAKTLVYYVSLGFGASGLSYLAGKEVNILLEQLGWFKKDQSTPTLLLPNMDLAKPTWGSI</sequence>
<feature type="transmembrane region" description="Helical" evidence="2">
    <location>
        <begin position="263"/>
        <end position="286"/>
    </location>
</feature>
<feature type="compositionally biased region" description="Low complexity" evidence="1">
    <location>
        <begin position="29"/>
        <end position="43"/>
    </location>
</feature>
<dbReference type="CDD" id="cd01059">
    <property type="entry name" value="CCC1_like"/>
    <property type="match status" value="1"/>
</dbReference>
<feature type="transmembrane region" description="Helical" evidence="2">
    <location>
        <begin position="415"/>
        <end position="434"/>
    </location>
</feature>
<evidence type="ECO:0000313" key="3">
    <source>
        <dbReference type="EnsemblPlants" id="MELO3C021085.2.1"/>
    </source>
</evidence>
<dbReference type="EnsemblPlants" id="MELO3C021085.2.1">
    <property type="protein sequence ID" value="MELO3C021085.2.1"/>
    <property type="gene ID" value="MELO3C021085.2"/>
</dbReference>
<feature type="transmembrane region" description="Helical" evidence="2">
    <location>
        <begin position="382"/>
        <end position="403"/>
    </location>
</feature>
<proteinExistence type="predicted"/>
<protein>
    <recommendedName>
        <fullName evidence="4">Membrane protein of ER body-like protein</fullName>
    </recommendedName>
</protein>
<dbReference type="PANTHER" id="PTHR38937">
    <property type="entry name" value="MEMBRANE PROTEIN OF ER BODY-LIKE PROTEIN"/>
    <property type="match status" value="1"/>
</dbReference>
<feature type="region of interest" description="Disordered" evidence="1">
    <location>
        <begin position="1"/>
        <end position="44"/>
    </location>
</feature>
<feature type="transmembrane region" description="Helical" evidence="2">
    <location>
        <begin position="292"/>
        <end position="311"/>
    </location>
</feature>